<proteinExistence type="predicted"/>
<dbReference type="PROSITE" id="PS51257">
    <property type="entry name" value="PROKAR_LIPOPROTEIN"/>
    <property type="match status" value="1"/>
</dbReference>
<accession>A0AAU6WE04</accession>
<dbReference type="AlphaFoldDB" id="A0AAU6WE04"/>
<dbReference type="EMBL" id="CP125942">
    <property type="protein sequence ID" value="XAO46318.1"/>
    <property type="molecule type" value="Genomic_DNA"/>
</dbReference>
<evidence type="ECO:0000313" key="2">
    <source>
        <dbReference type="Proteomes" id="UP001486888"/>
    </source>
</evidence>
<evidence type="ECO:0000313" key="1">
    <source>
        <dbReference type="EMBL" id="XAO46318.1"/>
    </source>
</evidence>
<organism evidence="1 2">
    <name type="scientific">Glutamicibacter ectropisis</name>
    <dbReference type="NCBI Taxonomy" id="3046593"/>
    <lineage>
        <taxon>Bacteria</taxon>
        <taxon>Bacillati</taxon>
        <taxon>Actinomycetota</taxon>
        <taxon>Actinomycetes</taxon>
        <taxon>Micrococcales</taxon>
        <taxon>Micrococcaceae</taxon>
        <taxon>Glutamicibacter</taxon>
    </lineage>
</organism>
<dbReference type="KEGG" id="gey:QMQ05_01855"/>
<dbReference type="Proteomes" id="UP001486888">
    <property type="component" value="Chromosome"/>
</dbReference>
<gene>
    <name evidence="1" type="ORF">QMQ05_01855</name>
</gene>
<reference evidence="1 2" key="1">
    <citation type="submission" date="2023-05" db="EMBL/GenBank/DDBJ databases">
        <title>Glutamicibacter sp. B1, complete genome.</title>
        <authorList>
            <person name="Long Y.H."/>
            <person name="Fang T."/>
            <person name="Li X.Y."/>
        </authorList>
    </citation>
    <scope>NUCLEOTIDE SEQUENCE [LARGE SCALE GENOMIC DNA]</scope>
    <source>
        <strain evidence="1 2">B1</strain>
    </source>
</reference>
<name>A0AAU6WE04_9MICC</name>
<protein>
    <submittedName>
        <fullName evidence="1">Uncharacterized protein</fullName>
    </submittedName>
</protein>
<dbReference type="RefSeq" id="WP_345472527.1">
    <property type="nucleotide sequence ID" value="NZ_CP125942.1"/>
</dbReference>
<keyword evidence="2" id="KW-1185">Reference proteome</keyword>
<sequence>MAEIKSSRVLSMLGGNWGRAIALTSLALVLAACTNPGVKSTISVEAVMDVCSGDECFSATIPAELSATVNGEETKIPSSGGGGSITLDKVGSVQVTARWGTLVKKIDILTSDGSTQTVTIKFDETARVAE</sequence>